<sequence length="103" mass="12277">MQSFKEYTESQLDEKFDMKRIDKNAEILSDYIAPDPMNIDGDDYERRLMALKKNFGLNDIITDEWLAKTSSLVRQYDRDVDFAHYVDFLNNTKDMHKMLSKIK</sequence>
<dbReference type="RefSeq" id="YP_008125509.1">
    <property type="nucleotide sequence ID" value="NC_021529.2"/>
</dbReference>
<dbReference type="KEGG" id="vg:15926821"/>
<dbReference type="Proteomes" id="UP000201461">
    <property type="component" value="Segment"/>
</dbReference>
<reference evidence="1 2" key="1">
    <citation type="journal article" date="2014" name="Genome Biol. Evol.">
        <title>Composite Conserved Promoter-Terminator Motifs (PeSLs) that Mediate Modular Shuffling in the Diverse T4-Like Myoviruses.</title>
        <authorList>
            <person name="Comeau A.M."/>
            <person name="Arbiol C."/>
            <person name="Krisch H.M."/>
        </authorList>
    </citation>
    <scope>NUCLEOTIDE SEQUENCE [LARGE SCALE GENOMIC DNA]</scope>
</reference>
<evidence type="ECO:0000313" key="1">
    <source>
        <dbReference type="EMBL" id="AGN30360.1"/>
    </source>
</evidence>
<dbReference type="EMBL" id="HQ317393">
    <property type="protein sequence ID" value="AGN30360.1"/>
    <property type="molecule type" value="Genomic_DNA"/>
</dbReference>
<organism evidence="1 2">
    <name type="scientific">Vibrio phage nt-1</name>
    <dbReference type="NCBI Taxonomy" id="115992"/>
    <lineage>
        <taxon>Viruses</taxon>
        <taxon>Duplodnaviria</taxon>
        <taxon>Heunggongvirae</taxon>
        <taxon>Uroviricota</taxon>
        <taxon>Caudoviricetes</taxon>
        <taxon>Pantevenvirales</taxon>
        <taxon>Straboviridae</taxon>
        <taxon>Mylasvirus</taxon>
        <taxon>Mylasvirus persius</taxon>
    </lineage>
</organism>
<name>R9TJ15_9CAUD</name>
<keyword evidence="2" id="KW-1185">Reference proteome</keyword>
<evidence type="ECO:0000313" key="2">
    <source>
        <dbReference type="Proteomes" id="UP000201461"/>
    </source>
</evidence>
<accession>R9TJ15</accession>
<dbReference type="GeneID" id="15926821"/>
<gene>
    <name evidence="1" type="ORF">VPFG_00363</name>
</gene>
<protein>
    <submittedName>
        <fullName evidence="1">Uncharacterized protein</fullName>
    </submittedName>
</protein>
<proteinExistence type="predicted"/>